<dbReference type="Pfam" id="PF05525">
    <property type="entry name" value="Branch_AA_trans"/>
    <property type="match status" value="1"/>
</dbReference>
<evidence type="ECO:0000256" key="8">
    <source>
        <dbReference type="ARBA" id="ARBA00023136"/>
    </source>
</evidence>
<reference evidence="10 11" key="1">
    <citation type="submission" date="2020-08" db="EMBL/GenBank/DDBJ databases">
        <title>A Genomic Blueprint of the Chicken Gut Microbiome.</title>
        <authorList>
            <person name="Gilroy R."/>
            <person name="Ravi A."/>
            <person name="Getino M."/>
            <person name="Pursley I."/>
            <person name="Horton D.L."/>
            <person name="Alikhan N.-F."/>
            <person name="Baker D."/>
            <person name="Gharbi K."/>
            <person name="Hall N."/>
            <person name="Watson M."/>
            <person name="Adriaenssens E.M."/>
            <person name="Foster-Nyarko E."/>
            <person name="Jarju S."/>
            <person name="Secka A."/>
            <person name="Antonio M."/>
            <person name="Oren A."/>
            <person name="Chaudhuri R."/>
            <person name="La Ragione R.M."/>
            <person name="Hildebrand F."/>
            <person name="Pallen M.J."/>
        </authorList>
    </citation>
    <scope>NUCLEOTIDE SEQUENCE [LARGE SCALE GENOMIC DNA]</scope>
    <source>
        <strain evidence="10 11">Sa3CUN1</strain>
    </source>
</reference>
<accession>A0ABR8Q1X5</accession>
<evidence type="ECO:0000256" key="7">
    <source>
        <dbReference type="ARBA" id="ARBA00022989"/>
    </source>
</evidence>
<dbReference type="PANTHER" id="PTHR30588">
    <property type="entry name" value="BRANCHED-CHAIN AMINO ACID TRANSPORT SYSTEM 2 CARRIER PROTEIN"/>
    <property type="match status" value="1"/>
</dbReference>
<dbReference type="Gene3D" id="1.20.1740.10">
    <property type="entry name" value="Amino acid/polyamine transporter I"/>
    <property type="match status" value="1"/>
</dbReference>
<evidence type="ECO:0000313" key="11">
    <source>
        <dbReference type="Proteomes" id="UP000640335"/>
    </source>
</evidence>
<proteinExistence type="inferred from homology"/>
<protein>
    <recommendedName>
        <fullName evidence="9">Branched-chain amino acid transport system carrier protein</fullName>
    </recommendedName>
</protein>
<comment type="subcellular location">
    <subcellularLocation>
        <location evidence="1 9">Cell membrane</location>
        <topology evidence="1 9">Multi-pass membrane protein</topology>
    </subcellularLocation>
</comment>
<feature type="transmembrane region" description="Helical" evidence="9">
    <location>
        <begin position="80"/>
        <end position="102"/>
    </location>
</feature>
<feature type="transmembrane region" description="Helical" evidence="9">
    <location>
        <begin position="324"/>
        <end position="344"/>
    </location>
</feature>
<gene>
    <name evidence="10" type="primary">brnQ</name>
    <name evidence="10" type="ORF">H9660_04635</name>
</gene>
<dbReference type="PANTHER" id="PTHR30588:SF0">
    <property type="entry name" value="BRANCHED-CHAIN AMINO ACID PERMEASE BRNQ"/>
    <property type="match status" value="1"/>
</dbReference>
<dbReference type="Proteomes" id="UP000640335">
    <property type="component" value="Unassembled WGS sequence"/>
</dbReference>
<comment type="caution">
    <text evidence="10">The sequence shown here is derived from an EMBL/GenBank/DDBJ whole genome shotgun (WGS) entry which is preliminary data.</text>
</comment>
<feature type="transmembrane region" description="Helical" evidence="9">
    <location>
        <begin position="14"/>
        <end position="33"/>
    </location>
</feature>
<evidence type="ECO:0000256" key="4">
    <source>
        <dbReference type="ARBA" id="ARBA00022475"/>
    </source>
</evidence>
<keyword evidence="5 9" id="KW-0812">Transmembrane</keyword>
<feature type="transmembrane region" description="Helical" evidence="9">
    <location>
        <begin position="286"/>
        <end position="312"/>
    </location>
</feature>
<dbReference type="EMBL" id="JACSQZ010000011">
    <property type="protein sequence ID" value="MBD7914425.1"/>
    <property type="molecule type" value="Genomic_DNA"/>
</dbReference>
<organism evidence="10 11">
    <name type="scientific">Clostridium gallinarum</name>
    <dbReference type="NCBI Taxonomy" id="2762246"/>
    <lineage>
        <taxon>Bacteria</taxon>
        <taxon>Bacillati</taxon>
        <taxon>Bacillota</taxon>
        <taxon>Clostridia</taxon>
        <taxon>Eubacteriales</taxon>
        <taxon>Clostridiaceae</taxon>
        <taxon>Clostridium</taxon>
    </lineage>
</organism>
<feature type="transmembrane region" description="Helical" evidence="9">
    <location>
        <begin position="200"/>
        <end position="219"/>
    </location>
</feature>
<feature type="transmembrane region" description="Helical" evidence="9">
    <location>
        <begin position="377"/>
        <end position="397"/>
    </location>
</feature>
<keyword evidence="3 9" id="KW-0813">Transport</keyword>
<feature type="transmembrane region" description="Helical" evidence="9">
    <location>
        <begin position="122"/>
        <end position="144"/>
    </location>
</feature>
<comment type="function">
    <text evidence="9">Component of the transport system for branched-chain amino acids.</text>
</comment>
<feature type="transmembrane region" description="Helical" evidence="9">
    <location>
        <begin position="350"/>
        <end position="370"/>
    </location>
</feature>
<evidence type="ECO:0000256" key="5">
    <source>
        <dbReference type="ARBA" id="ARBA00022692"/>
    </source>
</evidence>
<feature type="transmembrane region" description="Helical" evidence="9">
    <location>
        <begin position="417"/>
        <end position="437"/>
    </location>
</feature>
<dbReference type="InterPro" id="IPR004685">
    <property type="entry name" value="Brnchd-chn_aa_trnsp_Livcs"/>
</dbReference>
<evidence type="ECO:0000313" key="10">
    <source>
        <dbReference type="EMBL" id="MBD7914425.1"/>
    </source>
</evidence>
<feature type="transmembrane region" description="Helical" evidence="9">
    <location>
        <begin position="45"/>
        <end position="68"/>
    </location>
</feature>
<evidence type="ECO:0000256" key="9">
    <source>
        <dbReference type="RuleBase" id="RU362122"/>
    </source>
</evidence>
<keyword evidence="4" id="KW-1003">Cell membrane</keyword>
<evidence type="ECO:0000256" key="3">
    <source>
        <dbReference type="ARBA" id="ARBA00022448"/>
    </source>
</evidence>
<sequence>MNNLSKENLSKKDLVLIGLMLFSLFFGAGNLIFPPFMGEAAGEKTWIVLLGFFITAVGFPVLGVIAVAKSGGLTNLAKRVNPVFATVFTVLIYLSIGPGLGIPRAGSLPFEMAVAPYLPESVSLKLALFLYTLVFFSVAYWLSLSPSKLVDRMGKILTPALLALILIMVAGSFVKPLGSYEVAVNGYETSSFFKGFLDGYLTMDTIAALNFGIVIALAIKSKGVTDEKKVVKLSIKAGVMAGGLLAVIYAMLAHLGATSRGMFGVSENGAQTLTNVTTYIFGKPGAVLLALIFTLACLTTCIGLITSCSQYFTTLSEKISYEKWVAILSVFSLLSANMGLTKILSISVPILNAIYPIAIMLIVLAMLDFIFKGSKYIYGLTILLTGVVSVIDSLGQVGMKIDILTNMIAVLPLYKEGLSWLAPAILGIVLGLILKFIKDENISTNRDFEGQMSN</sequence>
<evidence type="ECO:0000256" key="6">
    <source>
        <dbReference type="ARBA" id="ARBA00022970"/>
    </source>
</evidence>
<evidence type="ECO:0000256" key="2">
    <source>
        <dbReference type="ARBA" id="ARBA00008540"/>
    </source>
</evidence>
<evidence type="ECO:0000256" key="1">
    <source>
        <dbReference type="ARBA" id="ARBA00004651"/>
    </source>
</evidence>
<feature type="transmembrane region" description="Helical" evidence="9">
    <location>
        <begin position="239"/>
        <end position="257"/>
    </location>
</feature>
<keyword evidence="8 9" id="KW-0472">Membrane</keyword>
<dbReference type="RefSeq" id="WP_191749025.1">
    <property type="nucleotide sequence ID" value="NZ_JACSQZ010000011.1"/>
</dbReference>
<name>A0ABR8Q1X5_9CLOT</name>
<keyword evidence="11" id="KW-1185">Reference proteome</keyword>
<keyword evidence="7 9" id="KW-1133">Transmembrane helix</keyword>
<keyword evidence="6 9" id="KW-0029">Amino-acid transport</keyword>
<feature type="transmembrane region" description="Helical" evidence="9">
    <location>
        <begin position="156"/>
        <end position="174"/>
    </location>
</feature>
<comment type="similarity">
    <text evidence="2 9">Belongs to the branched chain amino acid transporter family.</text>
</comment>
<dbReference type="NCBIfam" id="TIGR00796">
    <property type="entry name" value="livcs"/>
    <property type="match status" value="1"/>
</dbReference>